<dbReference type="Pfam" id="PF00069">
    <property type="entry name" value="Pkinase"/>
    <property type="match status" value="1"/>
</dbReference>
<name>A0A8J5QEF1_FUSOX</name>
<keyword evidence="2" id="KW-0808">Transferase</keyword>
<dbReference type="GO" id="GO:0004674">
    <property type="term" value="F:protein serine/threonine kinase activity"/>
    <property type="evidence" value="ECO:0007669"/>
    <property type="project" value="TreeGrafter"/>
</dbReference>
<dbReference type="EMBL" id="JAELUR010000001">
    <property type="protein sequence ID" value="KAG7438610.1"/>
    <property type="molecule type" value="Genomic_DNA"/>
</dbReference>
<comment type="caution">
    <text evidence="2">The sequence shown here is derived from an EMBL/GenBank/DDBJ whole genome shotgun (WGS) entry which is preliminary data.</text>
</comment>
<organism evidence="2 3">
    <name type="scientific">Fusarium oxysporum f. sp. raphani</name>
    <dbReference type="NCBI Taxonomy" id="96318"/>
    <lineage>
        <taxon>Eukaryota</taxon>
        <taxon>Fungi</taxon>
        <taxon>Dikarya</taxon>
        <taxon>Ascomycota</taxon>
        <taxon>Pezizomycotina</taxon>
        <taxon>Sordariomycetes</taxon>
        <taxon>Hypocreomycetidae</taxon>
        <taxon>Hypocreales</taxon>
        <taxon>Nectriaceae</taxon>
        <taxon>Fusarium</taxon>
        <taxon>Fusarium oxysporum species complex</taxon>
    </lineage>
</organism>
<evidence type="ECO:0000313" key="3">
    <source>
        <dbReference type="Proteomes" id="UP000693942"/>
    </source>
</evidence>
<evidence type="ECO:0000259" key="1">
    <source>
        <dbReference type="PROSITE" id="PS50011"/>
    </source>
</evidence>
<dbReference type="SMART" id="SM00220">
    <property type="entry name" value="S_TKc"/>
    <property type="match status" value="1"/>
</dbReference>
<gene>
    <name evidence="2" type="primary">slpr</name>
    <name evidence="2" type="ORF">Forpi1262_v000117</name>
</gene>
<dbReference type="InterPro" id="IPR000719">
    <property type="entry name" value="Prot_kinase_dom"/>
</dbReference>
<dbReference type="PROSITE" id="PS50011">
    <property type="entry name" value="PROTEIN_KINASE_DOM"/>
    <property type="match status" value="1"/>
</dbReference>
<accession>A0A8J5QEF1</accession>
<sequence length="726" mass="83263">MVLESQDEVEDFYDHFTQHLRFIAFKAIDLWDTQAVVKLNQFSSTDDVRQHPIPLSNDQNTSKQVKSLVQIESPSPYLPNDTLAGRFRGEMDRVSIRGVNGNDEVVPYVPLSALEKYWTDERVIEVLNSRTINFPEGARFINQGYLRIFSTLVYSGFCDKISWFFYRNTLNVDDYDLPFDDNTFEHTSEWSSSFLEHQWMFCPVGFTDGYCHRQALDLRVILPVTYGEYIKAHRTGPDGAILRKVNFSFGSDSYLSMGKHVIFKVYEGHRGEARYNAETEGYQELQKLPNDFIAKYFASFHFPEANRFVIVLEYAEDGSLTDYLETTLPPTTPEDVLLLWKSMFSLTEALDALTVVYQQNPRSPTFVGVHQDINPGNILVFPRSKGSSLFDVSFKLKDFGMAGTGAMSVLDKMIRFGNRRNRDYEVFNFAIQGTGITAISQLTDTWSFGTLFSDFLVWTMTGELGREAYRVKRNAEIPQIQQFPIAGYDCCFHDGKKRLKVIEDVHNEALECRRASDLISPAISDLILNHMLVESRDRLDAMQVRNYAANKLKEYQETLHEAGPDLMKVYAASETPAAPIKCKNSTEVEAAIRKFNKVQGRCRLRKCLDEILNRVLTQDGFKPTSIYILTDGVWEPGEDEVKFAINRAINFLIEHRLPSSALMFQFVQFGNDQKGEANMRRLDDDYKMETENEVYDIVDHKHCDSHVPNIVIGSISLYNDGMVWHA</sequence>
<dbReference type="PANTHER" id="PTHR24359:SF1">
    <property type="entry name" value="INHIBITOR OF NUCLEAR FACTOR KAPPA-B KINASE EPSILON SUBUNIT HOMOLOG 1-RELATED"/>
    <property type="match status" value="1"/>
</dbReference>
<dbReference type="Proteomes" id="UP000693942">
    <property type="component" value="Unassembled WGS sequence"/>
</dbReference>
<evidence type="ECO:0000313" key="2">
    <source>
        <dbReference type="EMBL" id="KAG7438610.1"/>
    </source>
</evidence>
<dbReference type="GO" id="GO:0005524">
    <property type="term" value="F:ATP binding"/>
    <property type="evidence" value="ECO:0007669"/>
    <property type="project" value="InterPro"/>
</dbReference>
<feature type="domain" description="Protein kinase" evidence="1">
    <location>
        <begin position="227"/>
        <end position="559"/>
    </location>
</feature>
<keyword evidence="2" id="KW-0418">Kinase</keyword>
<proteinExistence type="predicted"/>
<protein>
    <submittedName>
        <fullName evidence="2">Mitogen-activated protein kinase kinase kinase</fullName>
    </submittedName>
</protein>
<dbReference type="PANTHER" id="PTHR24359">
    <property type="entry name" value="SERINE/THREONINE-PROTEIN KINASE SBK1"/>
    <property type="match status" value="1"/>
</dbReference>
<reference evidence="2" key="1">
    <citation type="submission" date="2021-04" db="EMBL/GenBank/DDBJ databases">
        <title>First draft genome resource for Brassicaceae pathogens Fusarium oxysporum f. sp. raphani and Fusarium oxysporum f. sp. rapae.</title>
        <authorList>
            <person name="Asai S."/>
        </authorList>
    </citation>
    <scope>NUCLEOTIDE SEQUENCE</scope>
    <source>
        <strain evidence="2">Tf1262</strain>
    </source>
</reference>
<dbReference type="AlphaFoldDB" id="A0A8J5QEF1"/>